<keyword evidence="7 9" id="KW-0547">Nucleotide-binding</keyword>
<comment type="cofactor">
    <cofactor evidence="9">
        <name>a divalent metal cation</name>
        <dbReference type="ChEBI" id="CHEBI:60240"/>
    </cofactor>
    <text evidence="9">Binds 1 divalent metal cation per subunit.</text>
</comment>
<dbReference type="SUPFAM" id="SSF64167">
    <property type="entry name" value="SurE-like"/>
    <property type="match status" value="1"/>
</dbReference>
<reference evidence="11 12" key="1">
    <citation type="journal article" date="2015" name="Genome Announc.">
        <title>Draft Genome Sequence of Clostridium tyrobutyricum Strain DIVETGP, Isolated from Cow's Milk for Grana Padano Production.</title>
        <authorList>
            <person name="Soggiu A."/>
            <person name="Piras C."/>
            <person name="Gaiarsa S."/>
            <person name="Sassera D."/>
            <person name="Roncada P."/>
            <person name="Bendixen E."/>
            <person name="Brasca M."/>
            <person name="Bonizzi L."/>
        </authorList>
    </citation>
    <scope>NUCLEOTIDE SEQUENCE [LARGE SCALE GENOMIC DNA]</scope>
    <source>
        <strain evidence="11 12">DIVETGP</strain>
    </source>
</reference>
<comment type="subcellular location">
    <subcellularLocation>
        <location evidence="3 9">Cytoplasm</location>
    </subcellularLocation>
</comment>
<evidence type="ECO:0000313" key="11">
    <source>
        <dbReference type="EMBL" id="CDL90530.1"/>
    </source>
</evidence>
<dbReference type="OrthoDB" id="9780815at2"/>
<evidence type="ECO:0000256" key="1">
    <source>
        <dbReference type="ARBA" id="ARBA00000815"/>
    </source>
</evidence>
<evidence type="ECO:0000256" key="9">
    <source>
        <dbReference type="HAMAP-Rule" id="MF_00060"/>
    </source>
</evidence>
<sequence length="251" mass="27959">MKLLLTNDDGINAKGIHTLARRLECDNEIIIAAPSEQRSASSHSITVRSGIEVKEQKIEGLNSRAYSIDGTPADCVRIAVDKLVGGKVDMVISGINEGYNIGIDVVYSGTVSAAIEAAICKIPSMAVSMDTRNQDYDYSIAADYANKVLNIAGQKYLKDDVVLNLNIPNVKREEIKGMKVCRTGFKMYDDFFIEKKDENNNKGFYQEGKLTGYDIEGTDLYYVKRGFVTLTPLHYDLTNYEILNKVKNIFE</sequence>
<dbReference type="GO" id="GO:0008254">
    <property type="term" value="F:3'-nucleotidase activity"/>
    <property type="evidence" value="ECO:0007669"/>
    <property type="project" value="TreeGrafter"/>
</dbReference>
<dbReference type="PANTHER" id="PTHR30457">
    <property type="entry name" value="5'-NUCLEOTIDASE SURE"/>
    <property type="match status" value="1"/>
</dbReference>
<feature type="binding site" evidence="9">
    <location>
        <position position="8"/>
    </location>
    <ligand>
        <name>a divalent metal cation</name>
        <dbReference type="ChEBI" id="CHEBI:60240"/>
    </ligand>
</feature>
<keyword evidence="6 9" id="KW-0479">Metal-binding</keyword>
<feature type="binding site" evidence="9">
    <location>
        <position position="96"/>
    </location>
    <ligand>
        <name>a divalent metal cation</name>
        <dbReference type="ChEBI" id="CHEBI:60240"/>
    </ligand>
</feature>
<proteinExistence type="inferred from homology"/>
<evidence type="ECO:0000256" key="5">
    <source>
        <dbReference type="ARBA" id="ARBA00022490"/>
    </source>
</evidence>
<comment type="catalytic activity">
    <reaction evidence="1 9">
        <text>a ribonucleoside 5'-phosphate + H2O = a ribonucleoside + phosphate</text>
        <dbReference type="Rhea" id="RHEA:12484"/>
        <dbReference type="ChEBI" id="CHEBI:15377"/>
        <dbReference type="ChEBI" id="CHEBI:18254"/>
        <dbReference type="ChEBI" id="CHEBI:43474"/>
        <dbReference type="ChEBI" id="CHEBI:58043"/>
        <dbReference type="EC" id="3.1.3.5"/>
    </reaction>
</comment>
<dbReference type="RefSeq" id="WP_017750434.1">
    <property type="nucleotide sequence ID" value="NZ_CBXI010000008.1"/>
</dbReference>
<dbReference type="EMBL" id="CBXI010000008">
    <property type="protein sequence ID" value="CDL90530.1"/>
    <property type="molecule type" value="Genomic_DNA"/>
</dbReference>
<dbReference type="FunFam" id="3.40.1210.10:FF:000001">
    <property type="entry name" value="5'/3'-nucleotidase SurE"/>
    <property type="match status" value="1"/>
</dbReference>
<evidence type="ECO:0000259" key="10">
    <source>
        <dbReference type="Pfam" id="PF01975"/>
    </source>
</evidence>
<keyword evidence="12" id="KW-1185">Reference proteome</keyword>
<accession>W6N3M5</accession>
<dbReference type="GO" id="GO:0008253">
    <property type="term" value="F:5'-nucleotidase activity"/>
    <property type="evidence" value="ECO:0007669"/>
    <property type="project" value="UniProtKB-UniRule"/>
</dbReference>
<keyword evidence="5 9" id="KW-0963">Cytoplasm</keyword>
<dbReference type="EC" id="3.1.3.5" evidence="9"/>
<dbReference type="NCBIfam" id="TIGR00087">
    <property type="entry name" value="surE"/>
    <property type="match status" value="1"/>
</dbReference>
<dbReference type="InterPro" id="IPR030048">
    <property type="entry name" value="SurE"/>
</dbReference>
<organism evidence="11 12">
    <name type="scientific">Clostridium tyrobutyricum DIVETGP</name>
    <dbReference type="NCBI Taxonomy" id="1408889"/>
    <lineage>
        <taxon>Bacteria</taxon>
        <taxon>Bacillati</taxon>
        <taxon>Bacillota</taxon>
        <taxon>Clostridia</taxon>
        <taxon>Eubacteriales</taxon>
        <taxon>Clostridiaceae</taxon>
        <taxon>Clostridium</taxon>
    </lineage>
</organism>
<evidence type="ECO:0000256" key="7">
    <source>
        <dbReference type="ARBA" id="ARBA00022741"/>
    </source>
</evidence>
<comment type="caution">
    <text evidence="11">The sequence shown here is derived from an EMBL/GenBank/DDBJ whole genome shotgun (WGS) entry which is preliminary data.</text>
</comment>
<evidence type="ECO:0000313" key="12">
    <source>
        <dbReference type="Proteomes" id="UP000019482"/>
    </source>
</evidence>
<dbReference type="GeneID" id="29420078"/>
<dbReference type="InterPro" id="IPR002828">
    <property type="entry name" value="SurE-like_Pase/nucleotidase"/>
</dbReference>
<dbReference type="GO" id="GO:0005737">
    <property type="term" value="C:cytoplasm"/>
    <property type="evidence" value="ECO:0007669"/>
    <property type="project" value="UniProtKB-SubCell"/>
</dbReference>
<comment type="similarity">
    <text evidence="4 9">Belongs to the SurE nucleotidase family.</text>
</comment>
<dbReference type="GO" id="GO:0004309">
    <property type="term" value="F:exopolyphosphatase activity"/>
    <property type="evidence" value="ECO:0007669"/>
    <property type="project" value="TreeGrafter"/>
</dbReference>
<dbReference type="InterPro" id="IPR036523">
    <property type="entry name" value="SurE-like_sf"/>
</dbReference>
<comment type="function">
    <text evidence="9">Nucleotidase that shows phosphatase activity on nucleoside 5'-monophosphates.</text>
</comment>
<evidence type="ECO:0000256" key="8">
    <source>
        <dbReference type="ARBA" id="ARBA00022801"/>
    </source>
</evidence>
<keyword evidence="8 9" id="KW-0378">Hydrolase</keyword>
<evidence type="ECO:0000256" key="2">
    <source>
        <dbReference type="ARBA" id="ARBA00001946"/>
    </source>
</evidence>
<evidence type="ECO:0000256" key="6">
    <source>
        <dbReference type="ARBA" id="ARBA00022723"/>
    </source>
</evidence>
<gene>
    <name evidence="9" type="primary">surE</name>
    <name evidence="11" type="ORF">CTDIVETGP_0600</name>
</gene>
<comment type="cofactor">
    <cofactor evidence="2">
        <name>Mg(2+)</name>
        <dbReference type="ChEBI" id="CHEBI:18420"/>
    </cofactor>
</comment>
<dbReference type="Gene3D" id="3.40.1210.10">
    <property type="entry name" value="Survival protein SurE-like phosphatase/nucleotidase"/>
    <property type="match status" value="1"/>
</dbReference>
<feature type="binding site" evidence="9">
    <location>
        <position position="9"/>
    </location>
    <ligand>
        <name>a divalent metal cation</name>
        <dbReference type="ChEBI" id="CHEBI:60240"/>
    </ligand>
</feature>
<evidence type="ECO:0000256" key="4">
    <source>
        <dbReference type="ARBA" id="ARBA00011062"/>
    </source>
</evidence>
<dbReference type="AlphaFoldDB" id="W6N3M5"/>
<dbReference type="PANTHER" id="PTHR30457:SF12">
    <property type="entry name" value="5'_3'-NUCLEOTIDASE SURE"/>
    <property type="match status" value="1"/>
</dbReference>
<dbReference type="HAMAP" id="MF_00060">
    <property type="entry name" value="SurE"/>
    <property type="match status" value="1"/>
</dbReference>
<feature type="domain" description="Survival protein SurE-like phosphatase/nucleotidase" evidence="10">
    <location>
        <begin position="4"/>
        <end position="189"/>
    </location>
</feature>
<evidence type="ECO:0000256" key="3">
    <source>
        <dbReference type="ARBA" id="ARBA00004496"/>
    </source>
</evidence>
<name>W6N3M5_CLOTY</name>
<dbReference type="GO" id="GO:0000166">
    <property type="term" value="F:nucleotide binding"/>
    <property type="evidence" value="ECO:0007669"/>
    <property type="project" value="UniProtKB-KW"/>
</dbReference>
<dbReference type="NCBIfam" id="NF010543">
    <property type="entry name" value="PRK13933.1"/>
    <property type="match status" value="1"/>
</dbReference>
<dbReference type="Proteomes" id="UP000019482">
    <property type="component" value="Unassembled WGS sequence"/>
</dbReference>
<feature type="binding site" evidence="9">
    <location>
        <position position="39"/>
    </location>
    <ligand>
        <name>a divalent metal cation</name>
        <dbReference type="ChEBI" id="CHEBI:60240"/>
    </ligand>
</feature>
<protein>
    <recommendedName>
        <fullName evidence="9">5'-nucleotidase SurE</fullName>
        <ecNumber evidence="9">3.1.3.5</ecNumber>
    </recommendedName>
    <alternativeName>
        <fullName evidence="9">Nucleoside 5'-monophosphate phosphohydrolase</fullName>
    </alternativeName>
</protein>
<dbReference type="Pfam" id="PF01975">
    <property type="entry name" value="SurE"/>
    <property type="match status" value="1"/>
</dbReference>
<dbReference type="GO" id="GO:0046872">
    <property type="term" value="F:metal ion binding"/>
    <property type="evidence" value="ECO:0007669"/>
    <property type="project" value="UniProtKB-UniRule"/>
</dbReference>